<feature type="chain" id="PRO_5038784856" evidence="1">
    <location>
        <begin position="22"/>
        <end position="51"/>
    </location>
</feature>
<reference evidence="2 3" key="1">
    <citation type="submission" date="2015-03" db="EMBL/GenBank/DDBJ databases">
        <authorList>
            <person name="Murphy D."/>
        </authorList>
    </citation>
    <scope>NUCLEOTIDE SEQUENCE [LARGE SCALE GENOMIC DNA]</scope>
    <source>
        <strain evidence="2 3">DSM 44277</strain>
    </source>
</reference>
<organism evidence="2 3">
    <name type="scientific">Mycobacterium bohemicum DSM 44277</name>
    <dbReference type="NCBI Taxonomy" id="1236609"/>
    <lineage>
        <taxon>Bacteria</taxon>
        <taxon>Bacillati</taxon>
        <taxon>Actinomycetota</taxon>
        <taxon>Actinomycetes</taxon>
        <taxon>Mycobacteriales</taxon>
        <taxon>Mycobacteriaceae</taxon>
        <taxon>Mycobacterium</taxon>
    </lineage>
</organism>
<accession>A0A0U0WAK2</accession>
<keyword evidence="1" id="KW-0732">Signal</keyword>
<protein>
    <submittedName>
        <fullName evidence="2">Putative membrane protein ArfB</fullName>
    </submittedName>
</protein>
<name>A0A0U0WAK2_MYCBE</name>
<dbReference type="Proteomes" id="UP000198875">
    <property type="component" value="Unassembled WGS sequence"/>
</dbReference>
<dbReference type="RefSeq" id="WP_169718530.1">
    <property type="nucleotide sequence ID" value="NZ_CSTD01000002.1"/>
</dbReference>
<proteinExistence type="predicted"/>
<feature type="signal peptide" evidence="1">
    <location>
        <begin position="1"/>
        <end position="21"/>
    </location>
</feature>
<evidence type="ECO:0000256" key="1">
    <source>
        <dbReference type="SAM" id="SignalP"/>
    </source>
</evidence>
<evidence type="ECO:0000313" key="2">
    <source>
        <dbReference type="EMBL" id="CPR11542.1"/>
    </source>
</evidence>
<evidence type="ECO:0000313" key="3">
    <source>
        <dbReference type="Proteomes" id="UP000198875"/>
    </source>
</evidence>
<sequence length="51" mass="5261">MDFVVQWLCYLFAFAAGSAAACVVASVVVKRGANKNVPANAAGGDGMVQER</sequence>
<dbReference type="AlphaFoldDB" id="A0A0U0WAK2"/>
<gene>
    <name evidence="2" type="primary">arfB</name>
    <name evidence="2" type="ORF">BN971_02828</name>
</gene>
<dbReference type="EMBL" id="CSTD01000002">
    <property type="protein sequence ID" value="CPR11542.1"/>
    <property type="molecule type" value="Genomic_DNA"/>
</dbReference>